<evidence type="ECO:0000313" key="2">
    <source>
        <dbReference type="EMBL" id="KAK4091804.1"/>
    </source>
</evidence>
<evidence type="ECO:0000256" key="1">
    <source>
        <dbReference type="SAM" id="MobiDB-lite"/>
    </source>
</evidence>
<feature type="region of interest" description="Disordered" evidence="1">
    <location>
        <begin position="182"/>
        <end position="211"/>
    </location>
</feature>
<protein>
    <submittedName>
        <fullName evidence="2">Uncharacterized protein</fullName>
    </submittedName>
</protein>
<sequence length="305" mass="32738">MAEAWGESGGRGLWDGLGRLDTAAAAAQAAFHMSRRMATRREGHGLSGKTSGNFVFLWFFLVYCIRGRLKKVLGGVGIGTREGKGGEADSKQLGQAATTTGGWRSGNFVVMSFFIPIVRLSWHDGPASRLSGLLCTGRNAHHNGLIRDTLMGDATRMRSSCMFTRVAVCECEGTPMGAIRQCSDGHGHGGDGDGDGDNDNDNEEGGGRGVVKERRAWGGGLDCIRMVAFVSSDIEMGWGANAGHGAFLRSSLGAAQHQTQPEEETDKRPNNVRPRIALMTRLPARLLAQAMQLRAMRRHATAPQK</sequence>
<reference evidence="2 3" key="1">
    <citation type="journal article" date="2024" name="Microbiol. Resour. Announc.">
        <title>Genome annotations for the ascomycete fungi Trichoderma harzianum, Trichoderma aggressivum, and Purpureocillium lilacinum.</title>
        <authorList>
            <person name="Beijen E.P.W."/>
            <person name="Ohm R.A."/>
        </authorList>
    </citation>
    <scope>NUCLEOTIDE SEQUENCE [LARGE SCALE GENOMIC DNA]</scope>
    <source>
        <strain evidence="2 3">CBS 150709</strain>
    </source>
</reference>
<accession>A0ABR0C688</accession>
<dbReference type="Proteomes" id="UP001287286">
    <property type="component" value="Unassembled WGS sequence"/>
</dbReference>
<organism evidence="2 3">
    <name type="scientific">Purpureocillium lilacinum</name>
    <name type="common">Paecilomyces lilacinus</name>
    <dbReference type="NCBI Taxonomy" id="33203"/>
    <lineage>
        <taxon>Eukaryota</taxon>
        <taxon>Fungi</taxon>
        <taxon>Dikarya</taxon>
        <taxon>Ascomycota</taxon>
        <taxon>Pezizomycotina</taxon>
        <taxon>Sordariomycetes</taxon>
        <taxon>Hypocreomycetidae</taxon>
        <taxon>Hypocreales</taxon>
        <taxon>Ophiocordycipitaceae</taxon>
        <taxon>Purpureocillium</taxon>
    </lineage>
</organism>
<evidence type="ECO:0000313" key="3">
    <source>
        <dbReference type="Proteomes" id="UP001287286"/>
    </source>
</evidence>
<gene>
    <name evidence="2" type="ORF">Purlil1_3643</name>
</gene>
<name>A0ABR0C688_PURLI</name>
<keyword evidence="3" id="KW-1185">Reference proteome</keyword>
<dbReference type="EMBL" id="JAWRVI010000010">
    <property type="protein sequence ID" value="KAK4091804.1"/>
    <property type="molecule type" value="Genomic_DNA"/>
</dbReference>
<feature type="region of interest" description="Disordered" evidence="1">
    <location>
        <begin position="253"/>
        <end position="272"/>
    </location>
</feature>
<proteinExistence type="predicted"/>
<feature type="compositionally biased region" description="Acidic residues" evidence="1">
    <location>
        <begin position="192"/>
        <end position="204"/>
    </location>
</feature>
<comment type="caution">
    <text evidence="2">The sequence shown here is derived from an EMBL/GenBank/DDBJ whole genome shotgun (WGS) entry which is preliminary data.</text>
</comment>